<protein>
    <recommendedName>
        <fullName evidence="4">Extracellular membrane protein CFEM domain-containing protein</fullName>
    </recommendedName>
</protein>
<evidence type="ECO:0000313" key="3">
    <source>
        <dbReference type="Proteomes" id="UP000076532"/>
    </source>
</evidence>
<reference evidence="2 3" key="1">
    <citation type="journal article" date="2016" name="Mol. Biol. Evol.">
        <title>Comparative Genomics of Early-Diverging Mushroom-Forming Fungi Provides Insights into the Origins of Lignocellulose Decay Capabilities.</title>
        <authorList>
            <person name="Nagy L.G."/>
            <person name="Riley R."/>
            <person name="Tritt A."/>
            <person name="Adam C."/>
            <person name="Daum C."/>
            <person name="Floudas D."/>
            <person name="Sun H."/>
            <person name="Yadav J.S."/>
            <person name="Pangilinan J."/>
            <person name="Larsson K.H."/>
            <person name="Matsuura K."/>
            <person name="Barry K."/>
            <person name="Labutti K."/>
            <person name="Kuo R."/>
            <person name="Ohm R.A."/>
            <person name="Bhattacharya S.S."/>
            <person name="Shirouzu T."/>
            <person name="Yoshinaga Y."/>
            <person name="Martin F.M."/>
            <person name="Grigoriev I.V."/>
            <person name="Hibbett D.S."/>
        </authorList>
    </citation>
    <scope>NUCLEOTIDE SEQUENCE [LARGE SCALE GENOMIC DNA]</scope>
    <source>
        <strain evidence="2 3">CBS 109695</strain>
    </source>
</reference>
<keyword evidence="3" id="KW-1185">Reference proteome</keyword>
<evidence type="ECO:0000313" key="2">
    <source>
        <dbReference type="EMBL" id="KZP24816.1"/>
    </source>
</evidence>
<dbReference type="OrthoDB" id="2581931at2759"/>
<dbReference type="Proteomes" id="UP000076532">
    <property type="component" value="Unassembled WGS sequence"/>
</dbReference>
<gene>
    <name evidence="2" type="ORF">FIBSPDRAFT_929685</name>
</gene>
<dbReference type="AlphaFoldDB" id="A0A166NAL5"/>
<accession>A0A166NAL5</accession>
<keyword evidence="1" id="KW-0732">Signal</keyword>
<dbReference type="EMBL" id="KV417524">
    <property type="protein sequence ID" value="KZP24816.1"/>
    <property type="molecule type" value="Genomic_DNA"/>
</dbReference>
<proteinExistence type="predicted"/>
<organism evidence="2 3">
    <name type="scientific">Athelia psychrophila</name>
    <dbReference type="NCBI Taxonomy" id="1759441"/>
    <lineage>
        <taxon>Eukaryota</taxon>
        <taxon>Fungi</taxon>
        <taxon>Dikarya</taxon>
        <taxon>Basidiomycota</taxon>
        <taxon>Agaricomycotina</taxon>
        <taxon>Agaricomycetes</taxon>
        <taxon>Agaricomycetidae</taxon>
        <taxon>Atheliales</taxon>
        <taxon>Atheliaceae</taxon>
        <taxon>Athelia</taxon>
    </lineage>
</organism>
<evidence type="ECO:0000256" key="1">
    <source>
        <dbReference type="SAM" id="SignalP"/>
    </source>
</evidence>
<evidence type="ECO:0008006" key="4">
    <source>
        <dbReference type="Google" id="ProtNLM"/>
    </source>
</evidence>
<feature type="chain" id="PRO_5007877708" description="Extracellular membrane protein CFEM domain-containing protein" evidence="1">
    <location>
        <begin position="29"/>
        <end position="215"/>
    </location>
</feature>
<name>A0A166NAL5_9AGAM</name>
<feature type="signal peptide" evidence="1">
    <location>
        <begin position="1"/>
        <end position="28"/>
    </location>
</feature>
<sequence>MQFSKSTLFVAIAFAATLVAAVPSPASADCPASEYGQTCTYNSDCACLNKCIASDCVAVEQLAYLFSWTQDGGGSHQHNMSLNERDPTIAGGNPVAANFVDNPTSDDLGAGAGPNFHGGAHHKHPLKDTAGVIGNTDIIESAHIAPLIENSSNDDCFANMATDTRSKADVNLEQARGVGQRAYETVSGAAQMAYGHVVGDESAKQAGHEAYGERQ</sequence>